<keyword evidence="1" id="KW-0812">Transmembrane</keyword>
<dbReference type="AlphaFoldDB" id="A0A449AU48"/>
<keyword evidence="1" id="KW-0472">Membrane</keyword>
<evidence type="ECO:0000313" key="3">
    <source>
        <dbReference type="Proteomes" id="UP000290815"/>
    </source>
</evidence>
<gene>
    <name evidence="2" type="ORF">NCTC10194_00043</name>
</gene>
<feature type="transmembrane region" description="Helical" evidence="1">
    <location>
        <begin position="55"/>
        <end position="79"/>
    </location>
</feature>
<keyword evidence="1" id="KW-1133">Transmembrane helix</keyword>
<reference evidence="2 3" key="1">
    <citation type="submission" date="2019-01" db="EMBL/GenBank/DDBJ databases">
        <authorList>
            <consortium name="Pathogen Informatics"/>
        </authorList>
    </citation>
    <scope>NUCLEOTIDE SEQUENCE [LARGE SCALE GENOMIC DNA]</scope>
    <source>
        <strain evidence="2 3">NCTC10194</strain>
    </source>
</reference>
<sequence>MKILTKNGKAFMDIIKKYLKPSLITIAVVCLIGILGTTIRKLWVNNWNFGSVNYGGIIGGGIGAFFGLVALLVIIFVVLRYTLFKGPFYMIVEKTIHEFVLEPLNEFFTTKESRYDLYCMQDEKVRVDSSLVEEKSQSTVNKIEKKHEAVEAQHEGDLQALRIGVVKEKEEQKIEQTQEANGTDKQETQLSSVSEKTSFLNGAGNRIENNTDFGQERSVLNTEKLEYKLVAMDIYMLDLQEKLSKTLSERIKSQYSNQTLLKFYEGFLAIEDLYFHTSRDQKLSKKEKKLSKYNLNTQQPKKVKMSGMQIVYSKYLAPLVRNKDGVIDEEAMDVALDMLLKNYTNALINNMGLLSFLLTTKRQRAEIDKVEERINSEDWLLLKEMVKYLLEINMGPSL</sequence>
<dbReference type="EMBL" id="LR215024">
    <property type="protein sequence ID" value="VEU70049.1"/>
    <property type="molecule type" value="Genomic_DNA"/>
</dbReference>
<keyword evidence="3" id="KW-1185">Reference proteome</keyword>
<protein>
    <submittedName>
        <fullName evidence="2">Uncharacterized protein</fullName>
    </submittedName>
</protein>
<dbReference type="Proteomes" id="UP000290815">
    <property type="component" value="Chromosome"/>
</dbReference>
<accession>A0A449AU48</accession>
<name>A0A449AU48_9BACT</name>
<evidence type="ECO:0000256" key="1">
    <source>
        <dbReference type="SAM" id="Phobius"/>
    </source>
</evidence>
<dbReference type="KEGG" id="mgly:NCTC10194_00043"/>
<dbReference type="RefSeq" id="WP_027333713.1">
    <property type="nucleotide sequence ID" value="NZ_LR215024.1"/>
</dbReference>
<organism evidence="2 3">
    <name type="scientific">Mycoplasmopsis glycophila</name>
    <dbReference type="NCBI Taxonomy" id="171285"/>
    <lineage>
        <taxon>Bacteria</taxon>
        <taxon>Bacillati</taxon>
        <taxon>Mycoplasmatota</taxon>
        <taxon>Mycoplasmoidales</taxon>
        <taxon>Metamycoplasmataceae</taxon>
        <taxon>Mycoplasmopsis</taxon>
    </lineage>
</organism>
<proteinExistence type="predicted"/>
<evidence type="ECO:0000313" key="2">
    <source>
        <dbReference type="EMBL" id="VEU70049.1"/>
    </source>
</evidence>
<feature type="transmembrane region" description="Helical" evidence="1">
    <location>
        <begin position="21"/>
        <end position="43"/>
    </location>
</feature>